<dbReference type="EMBL" id="HF583600">
    <property type="protein sequence ID" value="CCQ43097.1"/>
    <property type="molecule type" value="Genomic_DNA"/>
</dbReference>
<dbReference type="OrthoDB" id="10261632at2759"/>
<sequence>MISCQARRLMPVVATLWETKAGGSLESRSLRPAWATYRCLQK</sequence>
<dbReference type="PeptideAtlas" id="L8EC79"/>
<evidence type="ECO:0000313" key="1">
    <source>
        <dbReference type="EMBL" id="CCQ43097.1"/>
    </source>
</evidence>
<dbReference type="AlphaFoldDB" id="L8EC79"/>
<dbReference type="ChiTaRS" id="VPS53">
    <property type="organism name" value="human"/>
</dbReference>
<gene>
    <name evidence="1" type="primary">VPS53</name>
</gene>
<accession>L8EC79</accession>
<proteinExistence type="predicted"/>
<name>L8EC79_HUMAN</name>
<organism evidence="1">
    <name type="scientific">Homo sapiens</name>
    <name type="common">Human</name>
    <dbReference type="NCBI Taxonomy" id="9606"/>
    <lineage>
        <taxon>Eukaryota</taxon>
        <taxon>Metazoa</taxon>
        <taxon>Chordata</taxon>
        <taxon>Craniata</taxon>
        <taxon>Vertebrata</taxon>
        <taxon>Euteleostomi</taxon>
        <taxon>Mammalia</taxon>
        <taxon>Eutheria</taxon>
        <taxon>Euarchontoglires</taxon>
        <taxon>Primates</taxon>
        <taxon>Haplorrhini</taxon>
        <taxon>Catarrhini</taxon>
        <taxon>Hominidae</taxon>
        <taxon>Homo</taxon>
    </lineage>
</organism>
<protein>
    <submittedName>
        <fullName evidence="1">Alternative protein VPS53</fullName>
    </submittedName>
</protein>
<reference evidence="1" key="1">
    <citation type="journal article" date="2013" name="PLoS ONE">
        <title>Direct detection of alternative open reading frames translation products in human significantly expands the proteome.</title>
        <authorList>
            <person name="Vanderperre B."/>
            <person name="Lucier J.-F."/>
            <person name="Motard J."/>
            <person name="Tremblay G."/>
            <person name="Vanderperre S."/>
            <person name="Wisztorski M."/>
            <person name="Salzet M."/>
            <person name="Boisvert F.-M."/>
            <person name="Roucou X."/>
        </authorList>
    </citation>
    <scope>NUCLEOTIDE SEQUENCE</scope>
</reference>